<reference evidence="16 17" key="1">
    <citation type="journal article" date="2012" name="Proc. Natl. Acad. Sci. U.S.A.">
        <title>Comparative genomics of Ceriporiopsis subvermispora and Phanerochaete chrysosporium provide insight into selective ligninolysis.</title>
        <authorList>
            <person name="Fernandez-Fueyo E."/>
            <person name="Ruiz-Duenas F.J."/>
            <person name="Ferreira P."/>
            <person name="Floudas D."/>
            <person name="Hibbett D.S."/>
            <person name="Canessa P."/>
            <person name="Larrondo L.F."/>
            <person name="James T.Y."/>
            <person name="Seelenfreund D."/>
            <person name="Lobos S."/>
            <person name="Polanco R."/>
            <person name="Tello M."/>
            <person name="Honda Y."/>
            <person name="Watanabe T."/>
            <person name="Watanabe T."/>
            <person name="Ryu J.S."/>
            <person name="Kubicek C.P."/>
            <person name="Schmoll M."/>
            <person name="Gaskell J."/>
            <person name="Hammel K.E."/>
            <person name="St John F.J."/>
            <person name="Vanden Wymelenberg A."/>
            <person name="Sabat G."/>
            <person name="Splinter BonDurant S."/>
            <person name="Syed K."/>
            <person name="Yadav J.S."/>
            <person name="Doddapaneni H."/>
            <person name="Subramanian V."/>
            <person name="Lavin J.L."/>
            <person name="Oguiza J.A."/>
            <person name="Perez G."/>
            <person name="Pisabarro A.G."/>
            <person name="Ramirez L."/>
            <person name="Santoyo F."/>
            <person name="Master E."/>
            <person name="Coutinho P.M."/>
            <person name="Henrissat B."/>
            <person name="Lombard V."/>
            <person name="Magnuson J.K."/>
            <person name="Kuees U."/>
            <person name="Hori C."/>
            <person name="Igarashi K."/>
            <person name="Samejima M."/>
            <person name="Held B.W."/>
            <person name="Barry K.W."/>
            <person name="LaButti K.M."/>
            <person name="Lapidus A."/>
            <person name="Lindquist E.A."/>
            <person name="Lucas S.M."/>
            <person name="Riley R."/>
            <person name="Salamov A.A."/>
            <person name="Hoffmeister D."/>
            <person name="Schwenk D."/>
            <person name="Hadar Y."/>
            <person name="Yarden O."/>
            <person name="de Vries R.P."/>
            <person name="Wiebenga A."/>
            <person name="Stenlid J."/>
            <person name="Eastwood D."/>
            <person name="Grigoriev I.V."/>
            <person name="Berka R.M."/>
            <person name="Blanchette R.A."/>
            <person name="Kersten P."/>
            <person name="Martinez A.T."/>
            <person name="Vicuna R."/>
            <person name="Cullen D."/>
        </authorList>
    </citation>
    <scope>NUCLEOTIDE SEQUENCE [LARGE SCALE GENOMIC DNA]</scope>
    <source>
        <strain evidence="16 17">B</strain>
    </source>
</reference>
<keyword evidence="9 14" id="KW-0560">Oxidoreductase</keyword>
<organism evidence="16 17">
    <name type="scientific">Ceriporiopsis subvermispora (strain B)</name>
    <name type="common">White-rot fungus</name>
    <name type="synonym">Gelatoporia subvermispora</name>
    <dbReference type="NCBI Taxonomy" id="914234"/>
    <lineage>
        <taxon>Eukaryota</taxon>
        <taxon>Fungi</taxon>
        <taxon>Dikarya</taxon>
        <taxon>Basidiomycota</taxon>
        <taxon>Agaricomycotina</taxon>
        <taxon>Agaricomycetes</taxon>
        <taxon>Polyporales</taxon>
        <taxon>Gelatoporiaceae</taxon>
        <taxon>Gelatoporia</taxon>
    </lineage>
</organism>
<evidence type="ECO:0000256" key="12">
    <source>
        <dbReference type="ARBA" id="ARBA00023136"/>
    </source>
</evidence>
<evidence type="ECO:0000256" key="10">
    <source>
        <dbReference type="ARBA" id="ARBA00023004"/>
    </source>
</evidence>
<dbReference type="SUPFAM" id="SSF48264">
    <property type="entry name" value="Cytochrome P450"/>
    <property type="match status" value="1"/>
</dbReference>
<evidence type="ECO:0000256" key="2">
    <source>
        <dbReference type="ARBA" id="ARBA00004167"/>
    </source>
</evidence>
<feature type="transmembrane region" description="Helical" evidence="15">
    <location>
        <begin position="21"/>
        <end position="37"/>
    </location>
</feature>
<dbReference type="GO" id="GO:0016705">
    <property type="term" value="F:oxidoreductase activity, acting on paired donors, with incorporation or reduction of molecular oxygen"/>
    <property type="evidence" value="ECO:0007669"/>
    <property type="project" value="InterPro"/>
</dbReference>
<dbReference type="STRING" id="914234.M2R549"/>
<dbReference type="GO" id="GO:0005506">
    <property type="term" value="F:iron ion binding"/>
    <property type="evidence" value="ECO:0007669"/>
    <property type="project" value="InterPro"/>
</dbReference>
<dbReference type="CDD" id="cd11065">
    <property type="entry name" value="CYP64-like"/>
    <property type="match status" value="1"/>
</dbReference>
<comment type="cofactor">
    <cofactor evidence="1 13">
        <name>heme</name>
        <dbReference type="ChEBI" id="CHEBI:30413"/>
    </cofactor>
</comment>
<evidence type="ECO:0000313" key="16">
    <source>
        <dbReference type="EMBL" id="EMD33312.1"/>
    </source>
</evidence>
<keyword evidence="7 13" id="KW-0479">Metal-binding</keyword>
<evidence type="ECO:0000256" key="1">
    <source>
        <dbReference type="ARBA" id="ARBA00001971"/>
    </source>
</evidence>
<evidence type="ECO:0000256" key="7">
    <source>
        <dbReference type="ARBA" id="ARBA00022723"/>
    </source>
</evidence>
<dbReference type="InterPro" id="IPR017972">
    <property type="entry name" value="Cyt_P450_CS"/>
</dbReference>
<comment type="similarity">
    <text evidence="4 14">Belongs to the cytochrome P450 family.</text>
</comment>
<accession>M2R549</accession>
<evidence type="ECO:0000256" key="4">
    <source>
        <dbReference type="ARBA" id="ARBA00010617"/>
    </source>
</evidence>
<dbReference type="OrthoDB" id="2789670at2759"/>
<dbReference type="InterPro" id="IPR002401">
    <property type="entry name" value="Cyt_P450_E_grp-I"/>
</dbReference>
<evidence type="ECO:0000256" key="3">
    <source>
        <dbReference type="ARBA" id="ARBA00005179"/>
    </source>
</evidence>
<dbReference type="AlphaFoldDB" id="M2R549"/>
<dbReference type="PROSITE" id="PS00086">
    <property type="entry name" value="CYTOCHROME_P450"/>
    <property type="match status" value="1"/>
</dbReference>
<feature type="binding site" description="axial binding residue" evidence="13">
    <location>
        <position position="471"/>
    </location>
    <ligand>
        <name>heme</name>
        <dbReference type="ChEBI" id="CHEBI:30413"/>
    </ligand>
    <ligandPart>
        <name>Fe</name>
        <dbReference type="ChEBI" id="CHEBI:18248"/>
    </ligandPart>
</feature>
<evidence type="ECO:0000256" key="15">
    <source>
        <dbReference type="SAM" id="Phobius"/>
    </source>
</evidence>
<evidence type="ECO:0000256" key="9">
    <source>
        <dbReference type="ARBA" id="ARBA00023002"/>
    </source>
</evidence>
<dbReference type="PRINTS" id="PR00463">
    <property type="entry name" value="EP450I"/>
</dbReference>
<dbReference type="PANTHER" id="PTHR46300:SF7">
    <property type="entry name" value="P450, PUTATIVE (EUROFUNG)-RELATED"/>
    <property type="match status" value="1"/>
</dbReference>
<keyword evidence="6 15" id="KW-0812">Transmembrane</keyword>
<dbReference type="GO" id="GO:0004497">
    <property type="term" value="F:monooxygenase activity"/>
    <property type="evidence" value="ECO:0007669"/>
    <property type="project" value="UniProtKB-KW"/>
</dbReference>
<keyword evidence="5 13" id="KW-0349">Heme</keyword>
<comment type="subcellular location">
    <subcellularLocation>
        <location evidence="2">Membrane</location>
        <topology evidence="2">Single-pass membrane protein</topology>
    </subcellularLocation>
</comment>
<comment type="pathway">
    <text evidence="3">Secondary metabolite biosynthesis.</text>
</comment>
<sequence>MHRFFRMDRILRDLSPDKLPSYLSLLFVSVALLYALSRRRSRLSLPPGPSGLPIIGNTLQMPHERQWLQFTEWAKAYGDIVYLSVLGTPVIILNSSKVISELLDKRSAIYSDRPSLPMAGELVGYDASLPLCHYGPRHRELRKLFAEAINPRTARGMYPIFEQKVQQFLSRITKSPMDLVPNIRLFVASIVFQVSHGRDVVDRQDPLVIIADQATEDFSAATVVGAFLVDVMPILKYVPEWFPGAEFKRQARKWRKTMKILHDEEYDVIVSQAAHGKVPSSFTTSLVERNPDRTPEQDDIFRWASAGMYSGMWLIAQDSVSSAIESFFLAMSLHPDVQHRAHEELDRVVGTTRVPDIDDRSHLPYIEALLREVYRWNPVAPTALPHRLIEDDVYEGYRIPAGALVVPNSWLGIQFVCYLLPALRSVRGIMHDPAIYPNPMEFKPERYLAAQARNLNPDPRSFAFGYGRRVCPGQRLADDVLFATVAITLSLFDVSPPRDATGSSKRVEVEYTAGSVSHPKNLECHITPRSAAAENLLAASSGE</sequence>
<keyword evidence="12 15" id="KW-0472">Membrane</keyword>
<dbReference type="GO" id="GO:0020037">
    <property type="term" value="F:heme binding"/>
    <property type="evidence" value="ECO:0007669"/>
    <property type="project" value="InterPro"/>
</dbReference>
<keyword evidence="10 13" id="KW-0408">Iron</keyword>
<protein>
    <recommendedName>
        <fullName evidence="18">Cytochrome P450</fullName>
    </recommendedName>
</protein>
<evidence type="ECO:0000256" key="14">
    <source>
        <dbReference type="RuleBase" id="RU000461"/>
    </source>
</evidence>
<evidence type="ECO:0000256" key="5">
    <source>
        <dbReference type="ARBA" id="ARBA00022617"/>
    </source>
</evidence>
<dbReference type="GO" id="GO:0016020">
    <property type="term" value="C:membrane"/>
    <property type="evidence" value="ECO:0007669"/>
    <property type="project" value="UniProtKB-SubCell"/>
</dbReference>
<keyword evidence="17" id="KW-1185">Reference proteome</keyword>
<evidence type="ECO:0000256" key="13">
    <source>
        <dbReference type="PIRSR" id="PIRSR602401-1"/>
    </source>
</evidence>
<keyword evidence="11 14" id="KW-0503">Monooxygenase</keyword>
<dbReference type="Proteomes" id="UP000016930">
    <property type="component" value="Unassembled WGS sequence"/>
</dbReference>
<dbReference type="PANTHER" id="PTHR46300">
    <property type="entry name" value="P450, PUTATIVE (EUROFUNG)-RELATED-RELATED"/>
    <property type="match status" value="1"/>
</dbReference>
<dbReference type="Pfam" id="PF00067">
    <property type="entry name" value="p450"/>
    <property type="match status" value="2"/>
</dbReference>
<dbReference type="InterPro" id="IPR001128">
    <property type="entry name" value="Cyt_P450"/>
</dbReference>
<keyword evidence="8 15" id="KW-1133">Transmembrane helix</keyword>
<gene>
    <name evidence="16" type="ORF">CERSUDRAFT_142250</name>
</gene>
<evidence type="ECO:0000313" key="17">
    <source>
        <dbReference type="Proteomes" id="UP000016930"/>
    </source>
</evidence>
<evidence type="ECO:0008006" key="18">
    <source>
        <dbReference type="Google" id="ProtNLM"/>
    </source>
</evidence>
<proteinExistence type="inferred from homology"/>
<dbReference type="InterPro" id="IPR050364">
    <property type="entry name" value="Cytochrome_P450_fung"/>
</dbReference>
<dbReference type="InterPro" id="IPR036396">
    <property type="entry name" value="Cyt_P450_sf"/>
</dbReference>
<dbReference type="Gene3D" id="1.10.630.10">
    <property type="entry name" value="Cytochrome P450"/>
    <property type="match status" value="1"/>
</dbReference>
<evidence type="ECO:0000256" key="6">
    <source>
        <dbReference type="ARBA" id="ARBA00022692"/>
    </source>
</evidence>
<evidence type="ECO:0000256" key="8">
    <source>
        <dbReference type="ARBA" id="ARBA00022989"/>
    </source>
</evidence>
<dbReference type="PRINTS" id="PR00385">
    <property type="entry name" value="P450"/>
</dbReference>
<dbReference type="HOGENOM" id="CLU_001570_2_3_1"/>
<name>M2R549_CERS8</name>
<dbReference type="EMBL" id="KB445806">
    <property type="protein sequence ID" value="EMD33312.1"/>
    <property type="molecule type" value="Genomic_DNA"/>
</dbReference>
<evidence type="ECO:0000256" key="11">
    <source>
        <dbReference type="ARBA" id="ARBA00023033"/>
    </source>
</evidence>